<dbReference type="Gene3D" id="3.30.559.30">
    <property type="entry name" value="Nonribosomal peptide synthetase, condensation domain"/>
    <property type="match status" value="1"/>
</dbReference>
<dbReference type="Pfam" id="PF00668">
    <property type="entry name" value="Condensation"/>
    <property type="match status" value="1"/>
</dbReference>
<evidence type="ECO:0000256" key="3">
    <source>
        <dbReference type="ARBA" id="ARBA00022598"/>
    </source>
</evidence>
<dbReference type="InterPro" id="IPR001242">
    <property type="entry name" value="Condensation_dom"/>
</dbReference>
<dbReference type="Proteomes" id="UP000887568">
    <property type="component" value="Unplaced"/>
</dbReference>
<dbReference type="PANTHER" id="PTHR45527">
    <property type="entry name" value="NONRIBOSOMAL PEPTIDE SYNTHETASE"/>
    <property type="match status" value="1"/>
</dbReference>
<dbReference type="PANTHER" id="PTHR45527:SF1">
    <property type="entry name" value="FATTY ACID SYNTHASE"/>
    <property type="match status" value="1"/>
</dbReference>
<dbReference type="Gene3D" id="3.40.50.12780">
    <property type="entry name" value="N-terminal domain of ligase-like"/>
    <property type="match status" value="1"/>
</dbReference>
<dbReference type="SMART" id="SM00823">
    <property type="entry name" value="PKS_PP"/>
    <property type="match status" value="1"/>
</dbReference>
<dbReference type="InterPro" id="IPR020806">
    <property type="entry name" value="PKS_PP-bd"/>
</dbReference>
<dbReference type="Gene3D" id="3.30.300.30">
    <property type="match status" value="1"/>
</dbReference>
<dbReference type="SUPFAM" id="SSF47336">
    <property type="entry name" value="ACP-like"/>
    <property type="match status" value="1"/>
</dbReference>
<dbReference type="OMA" id="DFAVHIE"/>
<dbReference type="GeneID" id="119725725"/>
<dbReference type="PROSITE" id="PS50075">
    <property type="entry name" value="CARRIER"/>
    <property type="match status" value="1"/>
</dbReference>
<dbReference type="Pfam" id="PF13193">
    <property type="entry name" value="AMP-binding_C"/>
    <property type="match status" value="1"/>
</dbReference>
<feature type="region of interest" description="Disordered" evidence="4">
    <location>
        <begin position="1"/>
        <end position="32"/>
    </location>
</feature>
<evidence type="ECO:0000256" key="1">
    <source>
        <dbReference type="ARBA" id="ARBA00022450"/>
    </source>
</evidence>
<accession>A0A913ZN27</accession>
<evidence type="ECO:0000259" key="5">
    <source>
        <dbReference type="PROSITE" id="PS50075"/>
    </source>
</evidence>
<organism evidence="6 7">
    <name type="scientific">Patiria miniata</name>
    <name type="common">Bat star</name>
    <name type="synonym">Asterina miniata</name>
    <dbReference type="NCBI Taxonomy" id="46514"/>
    <lineage>
        <taxon>Eukaryota</taxon>
        <taxon>Metazoa</taxon>
        <taxon>Echinodermata</taxon>
        <taxon>Eleutherozoa</taxon>
        <taxon>Asterozoa</taxon>
        <taxon>Asteroidea</taxon>
        <taxon>Valvatacea</taxon>
        <taxon>Valvatida</taxon>
        <taxon>Asterinidae</taxon>
        <taxon>Patiria</taxon>
    </lineage>
</organism>
<dbReference type="Gene3D" id="1.10.1200.10">
    <property type="entry name" value="ACP-like"/>
    <property type="match status" value="1"/>
</dbReference>
<dbReference type="InterPro" id="IPR045851">
    <property type="entry name" value="AMP-bd_C_sf"/>
</dbReference>
<dbReference type="GO" id="GO:0043041">
    <property type="term" value="P:amino acid activation for nonribosomal peptide biosynthetic process"/>
    <property type="evidence" value="ECO:0007669"/>
    <property type="project" value="TreeGrafter"/>
</dbReference>
<dbReference type="Pfam" id="PF00501">
    <property type="entry name" value="AMP-binding"/>
    <property type="match status" value="1"/>
</dbReference>
<evidence type="ECO:0000313" key="6">
    <source>
        <dbReference type="EnsemblMetazoa" id="XP_038053198.1"/>
    </source>
</evidence>
<dbReference type="Pfam" id="PF00550">
    <property type="entry name" value="PP-binding"/>
    <property type="match status" value="1"/>
</dbReference>
<name>A0A913ZN27_PATMI</name>
<dbReference type="RefSeq" id="XP_038053198.1">
    <property type="nucleotide sequence ID" value="XM_038197270.1"/>
</dbReference>
<evidence type="ECO:0000313" key="7">
    <source>
        <dbReference type="Proteomes" id="UP000887568"/>
    </source>
</evidence>
<keyword evidence="1" id="KW-0596">Phosphopantetheine</keyword>
<dbReference type="AlphaFoldDB" id="A0A913ZN27"/>
<dbReference type="InterPro" id="IPR025110">
    <property type="entry name" value="AMP-bd_C"/>
</dbReference>
<dbReference type="SUPFAM" id="SSF56801">
    <property type="entry name" value="Acetyl-CoA synthetase-like"/>
    <property type="match status" value="1"/>
</dbReference>
<dbReference type="Gene3D" id="3.30.559.10">
    <property type="entry name" value="Chloramphenicol acetyltransferase-like domain"/>
    <property type="match status" value="1"/>
</dbReference>
<dbReference type="InterPro" id="IPR009081">
    <property type="entry name" value="PP-bd_ACP"/>
</dbReference>
<dbReference type="InterPro" id="IPR000873">
    <property type="entry name" value="AMP-dep_synth/lig_dom"/>
</dbReference>
<dbReference type="InterPro" id="IPR023213">
    <property type="entry name" value="CAT-like_dom_sf"/>
</dbReference>
<dbReference type="EnsemblMetazoa" id="XM_038197270.1">
    <property type="protein sequence ID" value="XP_038053198.1"/>
    <property type="gene ID" value="LOC119725725"/>
</dbReference>
<dbReference type="InterPro" id="IPR036736">
    <property type="entry name" value="ACP-like_sf"/>
</dbReference>
<feature type="compositionally biased region" description="Basic and acidic residues" evidence="4">
    <location>
        <begin position="7"/>
        <end position="20"/>
    </location>
</feature>
<proteinExistence type="predicted"/>
<dbReference type="GO" id="GO:0031177">
    <property type="term" value="F:phosphopantetheine binding"/>
    <property type="evidence" value="ECO:0007669"/>
    <property type="project" value="InterPro"/>
</dbReference>
<dbReference type="PROSITE" id="PS00455">
    <property type="entry name" value="AMP_BINDING"/>
    <property type="match status" value="1"/>
</dbReference>
<keyword evidence="2" id="KW-0597">Phosphoprotein</keyword>
<protein>
    <recommendedName>
        <fullName evidence="5">Carrier domain-containing protein</fullName>
    </recommendedName>
</protein>
<dbReference type="InterPro" id="IPR042099">
    <property type="entry name" value="ANL_N_sf"/>
</dbReference>
<reference evidence="6" key="1">
    <citation type="submission" date="2022-11" db="UniProtKB">
        <authorList>
            <consortium name="EnsemblMetazoa"/>
        </authorList>
    </citation>
    <scope>IDENTIFICATION</scope>
</reference>
<dbReference type="SUPFAM" id="SSF52777">
    <property type="entry name" value="CoA-dependent acyltransferases"/>
    <property type="match status" value="2"/>
</dbReference>
<dbReference type="InterPro" id="IPR020845">
    <property type="entry name" value="AMP-binding_CS"/>
</dbReference>
<dbReference type="GO" id="GO:0016874">
    <property type="term" value="F:ligase activity"/>
    <property type="evidence" value="ECO:0007669"/>
    <property type="project" value="UniProtKB-KW"/>
</dbReference>
<feature type="domain" description="Carrier" evidence="5">
    <location>
        <begin position="998"/>
        <end position="1073"/>
    </location>
</feature>
<dbReference type="GO" id="GO:0005737">
    <property type="term" value="C:cytoplasm"/>
    <property type="evidence" value="ECO:0007669"/>
    <property type="project" value="TreeGrafter"/>
</dbReference>
<sequence length="1074" mass="119470">MDVSQVPEKKANTLKEEEHQQSGGGGHGLSSAQKRMVMMQQAAPESTAYVETIAVRTTNQIEPRDVFKTLTSLHPILTSKIDMDGDRQEFIVTLGSNVAFDVKPEVLDADNDVEDYIKQSTPVMDIFHEPLVQYRYCIQGENHILVLHIHHLIVDIVTIINIWKDVHGLIEGASNVQGAPVSPTSYSTFVAWESTERQSARHGADQVFWKETFSSMPTRASLAVLPLSECEWSDASVCKARQAKIILPRESTESISKYCKSIGVTPFKYYLACTMLVYQRYIGTEDVTLAVPISTRPQAHQNTDGLFVNTVFFRKVLRTDMTFTDYVKDVAKSWMETYSHSQYPLEEVVKIVKEAHGMSMSSFCCMMFGSYTMQTSNVMRIPAKHAKMPVEFDVIFKRGEETIEIVVNWAEEFIDAGVAQRLAEGMVHTFCKAYQQADDVTQSIQVLSSAELDLLESFSRHPGESQTIPEQPVHVAFEDHAVKNPELIAVSCRDVSLTYKQLNIMASSIAQGLLENTDQVTLQKRPVVIAMQKDEYTVASVLGIWKVGGHFLPVGVSNQNSLKGIFERCEPAAVLYNTRLKDLSIPTTKQCPVLNVKDLITCPADDMVQSRLVGKTPVDNLAYVIRTSGSTGIPKQCSISHRSLGIIAAASTKMYNLPDMTVNCLQWAPISFAVFIADLVRALVSSPGRLTICPDEFRLDVFQILDLIHEQNVTMAEFTPQFARQLVENAKLDQLESIQLLIIGSDVLQVHVYSRIKDLLNPNQRVLNSFGMTEATFDSSFFEGPVVSRTRSGMVPIGKPFPGVRFHVLNPSTLQPCPVGTVGELYISGDVLASGDAELVHLEHLQCVALKTGDAAYWLPTGDIDLMGRLNSMVKLRGFRISTKEIENKILQLVPGVKAACVVPMTNSEESGSTDQSLCAFLVLDESSQTGGIEIDRRSVCQKLQGDLPYYMLPNIVSIIDEVPLTPNGKVNYKILRSINDVVKMETKKETTDNTVETKTASTLRMLLAEAMGFPDSSRIPSDTTFMELGAHSLVLVRFSVLLRQKTNFDVKITDLCDYTSIRSLADYIEQQTR</sequence>
<evidence type="ECO:0000256" key="4">
    <source>
        <dbReference type="SAM" id="MobiDB-lite"/>
    </source>
</evidence>
<dbReference type="OrthoDB" id="416786at2759"/>
<keyword evidence="7" id="KW-1185">Reference proteome</keyword>
<evidence type="ECO:0000256" key="2">
    <source>
        <dbReference type="ARBA" id="ARBA00022553"/>
    </source>
</evidence>
<keyword evidence="3" id="KW-0436">Ligase</keyword>
<dbReference type="GO" id="GO:0044550">
    <property type="term" value="P:secondary metabolite biosynthetic process"/>
    <property type="evidence" value="ECO:0007669"/>
    <property type="project" value="TreeGrafter"/>
</dbReference>